<keyword evidence="2" id="KW-0812">Transmembrane</keyword>
<organism evidence="3 4">
    <name type="scientific">Friedmanniomyces endolithicus</name>
    <dbReference type="NCBI Taxonomy" id="329885"/>
    <lineage>
        <taxon>Eukaryota</taxon>
        <taxon>Fungi</taxon>
        <taxon>Dikarya</taxon>
        <taxon>Ascomycota</taxon>
        <taxon>Pezizomycotina</taxon>
        <taxon>Dothideomycetes</taxon>
        <taxon>Dothideomycetidae</taxon>
        <taxon>Mycosphaerellales</taxon>
        <taxon>Teratosphaeriaceae</taxon>
        <taxon>Friedmanniomyces</taxon>
    </lineage>
</organism>
<feature type="compositionally biased region" description="Basic and acidic residues" evidence="1">
    <location>
        <begin position="285"/>
        <end position="296"/>
    </location>
</feature>
<accession>A0AAN6K5G2</accession>
<keyword evidence="2" id="KW-0472">Membrane</keyword>
<sequence>MPAYVLPRVQSSSQASAKVSSTSMSIPPTVTPGVSAYAVTTNNPVYTSSASVHSAAMGHSASNSTAAMSMPPAMSSFKTSAAMGGMTPSNATFAAAASRSSAAASRPASNPTVSTGSPASSASVAAGKPGPPSGPPSGPPPGAQPGTPVAPPPGPPSGSSAPAPRPDHGNPEPKQECFQKADGTSICKWTEFGKQNSTDVMNQNGVFDYHNQHSENDGQAIAGKIPGTNIPSAIAGIPTGLPAPGGPTAPMSSASFGGTIQPATPSSGTTVFQASSEDSSSGSQDIHDSPGDHSNHMDGSSHGASSWQAHTQGQDSSNADISTSNDSKYESLVSNLDGVQDSTSTSSSSVAGGIEVSNQDMQRGNSAAVIDWKNESKTQKEEHRGNGVYEFHEASSSEGSMSQGFNGASAMADAGKAYAEMLQSLGSGGQKERREVGGDQDVVTLKTVGDLAGEKDGAGSLPTATGLQDVLRPIGNGTGAGMEEALSLGSTSGVWPVCMSLGIVAVVIGACALTALVIKRRAEASDRRARLGDSGYQLTTKGEGYSDSA</sequence>
<feature type="transmembrane region" description="Helical" evidence="2">
    <location>
        <begin position="494"/>
        <end position="518"/>
    </location>
</feature>
<dbReference type="EMBL" id="JAUJLE010000238">
    <property type="protein sequence ID" value="KAK0965849.1"/>
    <property type="molecule type" value="Genomic_DNA"/>
</dbReference>
<dbReference type="AlphaFoldDB" id="A0AAN6K5G2"/>
<feature type="compositionally biased region" description="Polar residues" evidence="1">
    <location>
        <begin position="251"/>
        <end position="274"/>
    </location>
</feature>
<evidence type="ECO:0000256" key="2">
    <source>
        <dbReference type="SAM" id="Phobius"/>
    </source>
</evidence>
<gene>
    <name evidence="3" type="ORF">LTR91_017819</name>
</gene>
<feature type="region of interest" description="Disordered" evidence="1">
    <location>
        <begin position="238"/>
        <end position="325"/>
    </location>
</feature>
<proteinExistence type="predicted"/>
<reference evidence="3" key="1">
    <citation type="submission" date="2023-06" db="EMBL/GenBank/DDBJ databases">
        <title>Black Yeasts Isolated from many extreme environments.</title>
        <authorList>
            <person name="Coleine C."/>
            <person name="Stajich J.E."/>
            <person name="Selbmann L."/>
        </authorList>
    </citation>
    <scope>NUCLEOTIDE SEQUENCE</scope>
    <source>
        <strain evidence="3">CCFEE 5200</strain>
    </source>
</reference>
<protein>
    <submittedName>
        <fullName evidence="3">Uncharacterized protein</fullName>
    </submittedName>
</protein>
<feature type="region of interest" description="Disordered" evidence="1">
    <location>
        <begin position="338"/>
        <end position="364"/>
    </location>
</feature>
<keyword evidence="2" id="KW-1133">Transmembrane helix</keyword>
<evidence type="ECO:0000313" key="3">
    <source>
        <dbReference type="EMBL" id="KAK0965849.1"/>
    </source>
</evidence>
<feature type="compositionally biased region" description="Polar residues" evidence="1">
    <location>
        <begin position="302"/>
        <end position="325"/>
    </location>
</feature>
<keyword evidence="4" id="KW-1185">Reference proteome</keyword>
<feature type="compositionally biased region" description="Pro residues" evidence="1">
    <location>
        <begin position="129"/>
        <end position="156"/>
    </location>
</feature>
<feature type="region of interest" description="Disordered" evidence="1">
    <location>
        <begin position="104"/>
        <end position="179"/>
    </location>
</feature>
<evidence type="ECO:0000313" key="4">
    <source>
        <dbReference type="Proteomes" id="UP001175353"/>
    </source>
</evidence>
<feature type="compositionally biased region" description="Basic and acidic residues" evidence="1">
    <location>
        <begin position="165"/>
        <end position="179"/>
    </location>
</feature>
<evidence type="ECO:0000256" key="1">
    <source>
        <dbReference type="SAM" id="MobiDB-lite"/>
    </source>
</evidence>
<feature type="compositionally biased region" description="Low complexity" evidence="1">
    <location>
        <begin position="104"/>
        <end position="128"/>
    </location>
</feature>
<name>A0AAN6K5G2_9PEZI</name>
<dbReference type="Proteomes" id="UP001175353">
    <property type="component" value="Unassembled WGS sequence"/>
</dbReference>
<feature type="compositionally biased region" description="Low complexity" evidence="1">
    <location>
        <begin position="238"/>
        <end position="250"/>
    </location>
</feature>
<comment type="caution">
    <text evidence="3">The sequence shown here is derived from an EMBL/GenBank/DDBJ whole genome shotgun (WGS) entry which is preliminary data.</text>
</comment>